<dbReference type="AlphaFoldDB" id="A0AAE1BDB1"/>
<sequence length="121" mass="13526">MLISDSLTPTVLFYCCSPDLCTDIICNLQDDVSAFKEDDLLVVIRGLTVKDESTLVHCIRDGNRYLPSQYERPIPSKSKAEASSDTKVENAGHVVDPAMARRMIEQPDQDPVKHVHVQNVQ</sequence>
<evidence type="ECO:0000313" key="3">
    <source>
        <dbReference type="Proteomes" id="UP001283361"/>
    </source>
</evidence>
<evidence type="ECO:0000313" key="2">
    <source>
        <dbReference type="EMBL" id="KAK3804203.1"/>
    </source>
</evidence>
<organism evidence="2 3">
    <name type="scientific">Elysia crispata</name>
    <name type="common">lettuce slug</name>
    <dbReference type="NCBI Taxonomy" id="231223"/>
    <lineage>
        <taxon>Eukaryota</taxon>
        <taxon>Metazoa</taxon>
        <taxon>Spiralia</taxon>
        <taxon>Lophotrochozoa</taxon>
        <taxon>Mollusca</taxon>
        <taxon>Gastropoda</taxon>
        <taxon>Heterobranchia</taxon>
        <taxon>Euthyneura</taxon>
        <taxon>Panpulmonata</taxon>
        <taxon>Sacoglossa</taxon>
        <taxon>Placobranchoidea</taxon>
        <taxon>Plakobranchidae</taxon>
        <taxon>Elysia</taxon>
    </lineage>
</organism>
<dbReference type="Proteomes" id="UP001283361">
    <property type="component" value="Unassembled WGS sequence"/>
</dbReference>
<feature type="compositionally biased region" description="Basic and acidic residues" evidence="1">
    <location>
        <begin position="78"/>
        <end position="90"/>
    </location>
</feature>
<feature type="region of interest" description="Disordered" evidence="1">
    <location>
        <begin position="70"/>
        <end position="97"/>
    </location>
</feature>
<comment type="caution">
    <text evidence="2">The sequence shown here is derived from an EMBL/GenBank/DDBJ whole genome shotgun (WGS) entry which is preliminary data.</text>
</comment>
<protein>
    <submittedName>
        <fullName evidence="2">Uncharacterized protein</fullName>
    </submittedName>
</protein>
<name>A0AAE1BDB1_9GAST</name>
<dbReference type="EMBL" id="JAWDGP010000029">
    <property type="protein sequence ID" value="KAK3804203.1"/>
    <property type="molecule type" value="Genomic_DNA"/>
</dbReference>
<accession>A0AAE1BDB1</accession>
<reference evidence="2" key="1">
    <citation type="journal article" date="2023" name="G3 (Bethesda)">
        <title>A reference genome for the long-term kleptoplast-retaining sea slug Elysia crispata morphotype clarki.</title>
        <authorList>
            <person name="Eastman K.E."/>
            <person name="Pendleton A.L."/>
            <person name="Shaikh M.A."/>
            <person name="Suttiyut T."/>
            <person name="Ogas R."/>
            <person name="Tomko P."/>
            <person name="Gavelis G."/>
            <person name="Widhalm J.R."/>
            <person name="Wisecaver J.H."/>
        </authorList>
    </citation>
    <scope>NUCLEOTIDE SEQUENCE</scope>
    <source>
        <strain evidence="2">ECLA1</strain>
    </source>
</reference>
<evidence type="ECO:0000256" key="1">
    <source>
        <dbReference type="SAM" id="MobiDB-lite"/>
    </source>
</evidence>
<proteinExistence type="predicted"/>
<keyword evidence="3" id="KW-1185">Reference proteome</keyword>
<gene>
    <name evidence="2" type="ORF">RRG08_040712</name>
</gene>